<evidence type="ECO:0000256" key="1">
    <source>
        <dbReference type="ARBA" id="ARBA00004442"/>
    </source>
</evidence>
<evidence type="ECO:0000256" key="2">
    <source>
        <dbReference type="ARBA" id="ARBA00007613"/>
    </source>
</evidence>
<keyword evidence="12" id="KW-1185">Reference proteome</keyword>
<name>A0A6B2M3T9_9BACT</name>
<keyword evidence="10" id="KW-1133">Transmembrane helix</keyword>
<evidence type="ECO:0000256" key="10">
    <source>
        <dbReference type="SAM" id="Phobius"/>
    </source>
</evidence>
<evidence type="ECO:0000256" key="4">
    <source>
        <dbReference type="ARBA" id="ARBA00022452"/>
    </source>
</evidence>
<feature type="transmembrane region" description="Helical" evidence="10">
    <location>
        <begin position="12"/>
        <end position="31"/>
    </location>
</feature>
<feature type="region of interest" description="Disordered" evidence="9">
    <location>
        <begin position="596"/>
        <end position="621"/>
    </location>
</feature>
<dbReference type="GO" id="GO:1990281">
    <property type="term" value="C:efflux pump complex"/>
    <property type="evidence" value="ECO:0007669"/>
    <property type="project" value="TreeGrafter"/>
</dbReference>
<evidence type="ECO:0000313" key="11">
    <source>
        <dbReference type="EMBL" id="NDV62879.1"/>
    </source>
</evidence>
<reference evidence="11 12" key="1">
    <citation type="submission" date="2020-02" db="EMBL/GenBank/DDBJ databases">
        <title>Albibacoteraceae fam. nov., the first described family within the subdivision 4 Verrucomicrobia.</title>
        <authorList>
            <person name="Xi F."/>
        </authorList>
    </citation>
    <scope>NUCLEOTIDE SEQUENCE [LARGE SCALE GENOMIC DNA]</scope>
    <source>
        <strain evidence="11 12">CK1056</strain>
    </source>
</reference>
<dbReference type="EMBL" id="JAAGNX010000002">
    <property type="protein sequence ID" value="NDV62879.1"/>
    <property type="molecule type" value="Genomic_DNA"/>
</dbReference>
<keyword evidence="6 10" id="KW-0472">Membrane</keyword>
<comment type="caution">
    <text evidence="11">The sequence shown here is derived from an EMBL/GenBank/DDBJ whole genome shotgun (WGS) entry which is preliminary data.</text>
</comment>
<dbReference type="Pfam" id="PF02321">
    <property type="entry name" value="OEP"/>
    <property type="match status" value="2"/>
</dbReference>
<dbReference type="Proteomes" id="UP000478417">
    <property type="component" value="Unassembled WGS sequence"/>
</dbReference>
<evidence type="ECO:0000256" key="7">
    <source>
        <dbReference type="ARBA" id="ARBA00023237"/>
    </source>
</evidence>
<dbReference type="InterPro" id="IPR051906">
    <property type="entry name" value="TolC-like"/>
</dbReference>
<keyword evidence="7" id="KW-0998">Cell outer membrane</keyword>
<feature type="coiled-coil region" evidence="8">
    <location>
        <begin position="490"/>
        <end position="521"/>
    </location>
</feature>
<dbReference type="SUPFAM" id="SSF56954">
    <property type="entry name" value="Outer membrane efflux proteins (OEP)"/>
    <property type="match status" value="1"/>
</dbReference>
<dbReference type="GO" id="GO:0015288">
    <property type="term" value="F:porin activity"/>
    <property type="evidence" value="ECO:0007669"/>
    <property type="project" value="TreeGrafter"/>
</dbReference>
<organism evidence="11 12">
    <name type="scientific">Oceanipulchritudo coccoides</name>
    <dbReference type="NCBI Taxonomy" id="2706888"/>
    <lineage>
        <taxon>Bacteria</taxon>
        <taxon>Pseudomonadati</taxon>
        <taxon>Verrucomicrobiota</taxon>
        <taxon>Opitutia</taxon>
        <taxon>Puniceicoccales</taxon>
        <taxon>Oceanipulchritudinaceae</taxon>
        <taxon>Oceanipulchritudo</taxon>
    </lineage>
</organism>
<dbReference type="Gene3D" id="1.20.1600.10">
    <property type="entry name" value="Outer membrane efflux proteins (OEP)"/>
    <property type="match status" value="1"/>
</dbReference>
<dbReference type="GO" id="GO:0015562">
    <property type="term" value="F:efflux transmembrane transporter activity"/>
    <property type="evidence" value="ECO:0007669"/>
    <property type="project" value="InterPro"/>
</dbReference>
<comment type="subcellular location">
    <subcellularLocation>
        <location evidence="1">Cell outer membrane</location>
    </subcellularLocation>
</comment>
<feature type="compositionally biased region" description="Polar residues" evidence="9">
    <location>
        <begin position="596"/>
        <end position="605"/>
    </location>
</feature>
<dbReference type="GO" id="GO:0009279">
    <property type="term" value="C:cell outer membrane"/>
    <property type="evidence" value="ECO:0007669"/>
    <property type="project" value="UniProtKB-SubCell"/>
</dbReference>
<dbReference type="PANTHER" id="PTHR30026:SF23">
    <property type="entry name" value="TO APRF-PUTATIVE OUTER MEMBRANE EFFLUX PROTEIN OR SECRETED ALKALINE PHOSPHATASE-RELATED"/>
    <property type="match status" value="1"/>
</dbReference>
<keyword evidence="3" id="KW-0813">Transport</keyword>
<evidence type="ECO:0000256" key="9">
    <source>
        <dbReference type="SAM" id="MobiDB-lite"/>
    </source>
</evidence>
<evidence type="ECO:0000256" key="3">
    <source>
        <dbReference type="ARBA" id="ARBA00022448"/>
    </source>
</evidence>
<dbReference type="InterPro" id="IPR003423">
    <property type="entry name" value="OMP_efflux"/>
</dbReference>
<evidence type="ECO:0000256" key="8">
    <source>
        <dbReference type="SAM" id="Coils"/>
    </source>
</evidence>
<accession>A0A6B2M3T9</accession>
<evidence type="ECO:0000256" key="5">
    <source>
        <dbReference type="ARBA" id="ARBA00022692"/>
    </source>
</evidence>
<gene>
    <name evidence="11" type="ORF">G0Q06_10490</name>
</gene>
<keyword evidence="5 10" id="KW-0812">Transmembrane</keyword>
<evidence type="ECO:0000256" key="6">
    <source>
        <dbReference type="ARBA" id="ARBA00023136"/>
    </source>
</evidence>
<proteinExistence type="inferred from homology"/>
<dbReference type="RefSeq" id="WP_163965517.1">
    <property type="nucleotide sequence ID" value="NZ_JAAGNX010000002.1"/>
</dbReference>
<protein>
    <submittedName>
        <fullName evidence="11">TolC family protein</fullName>
    </submittedName>
</protein>
<keyword evidence="4" id="KW-1134">Transmembrane beta strand</keyword>
<comment type="similarity">
    <text evidence="2">Belongs to the outer membrane factor (OMF) (TC 1.B.17) family.</text>
</comment>
<dbReference type="AlphaFoldDB" id="A0A6B2M3T9"/>
<evidence type="ECO:0000313" key="12">
    <source>
        <dbReference type="Proteomes" id="UP000478417"/>
    </source>
</evidence>
<keyword evidence="8" id="KW-0175">Coiled coil</keyword>
<dbReference type="PANTHER" id="PTHR30026">
    <property type="entry name" value="OUTER MEMBRANE PROTEIN TOLC"/>
    <property type="match status" value="1"/>
</dbReference>
<sequence length="621" mass="70356">MLSISTPVRSGIRTFLLGLITIHLLSIAIWAQSTDEGGFLYPVQDQLTLQEYMQRVVDFNESVQGRVLGFQAARSQRKAEMGQFEPAFVASGEYVDRRQPNDDIQQRTSGYAEAAVQAAFNGDPAPPRDLYPYIFEERNWRYSSAIEMTTPLGTRFRLGATGGELFNNVPSTQNSQQEGFVTSLGLTVEQPLLKGMGFAANLASLRLAARQSEIAFQEYRRELMQVVAQAELAYWELYYAQEELTLSQESVALAQTLVDDSTTSFESGRGSRLDVLEAEAGLALRKSRERSSFQRRVEAMNKLAAFFGDVPRYRQVDYTAIDEPVSQPVKTSFNNGIQTAMKMNPDFLRAKIQKEQEKIRMKYAKNQRLPELNLTASYAASGHGNDWDTSYTDVENNDFPTWTVGLVLRLPLWGDVRGRNELRASRLRMMQAERAESNLMTQLRVGRDSSEQRLKTNFMTARSLESVVEFRTNLLETRMESRDVGRMDARSVLEAEQELFVARLEQLQSEVECQRALLELQLISGSLLQVRGIETSLEDLEYQTRSLQQGTKLPSAGLVYTAPEIVRLPAEEPVSFEEDMPRAPWMGIEWQNFGTNSPSTILNNEDTQKRTPRRFDGSHIN</sequence>
<feature type="compositionally biased region" description="Basic and acidic residues" evidence="9">
    <location>
        <begin position="606"/>
        <end position="621"/>
    </location>
</feature>